<dbReference type="InterPro" id="IPR003597">
    <property type="entry name" value="Ig_C1-set"/>
</dbReference>
<name>A0A8C1SX17_CYPCA</name>
<evidence type="ECO:0000313" key="6">
    <source>
        <dbReference type="Proteomes" id="UP000694700"/>
    </source>
</evidence>
<reference evidence="5" key="1">
    <citation type="submission" date="2025-08" db="UniProtKB">
        <authorList>
            <consortium name="Ensembl"/>
        </authorList>
    </citation>
    <scope>IDENTIFICATION</scope>
</reference>
<dbReference type="InterPro" id="IPR003006">
    <property type="entry name" value="Ig/MHC_CS"/>
</dbReference>
<dbReference type="InterPro" id="IPR013783">
    <property type="entry name" value="Ig-like_fold"/>
</dbReference>
<dbReference type="Gene3D" id="2.60.40.10">
    <property type="entry name" value="Immunoglobulins"/>
    <property type="match status" value="1"/>
</dbReference>
<accession>A0A8C1SX17</accession>
<keyword evidence="3" id="KW-1133">Transmembrane helix</keyword>
<dbReference type="GO" id="GO:0006955">
    <property type="term" value="P:immune response"/>
    <property type="evidence" value="ECO:0007669"/>
    <property type="project" value="TreeGrafter"/>
</dbReference>
<organism evidence="5 6">
    <name type="scientific">Cyprinus carpio</name>
    <name type="common">Common carp</name>
    <dbReference type="NCBI Taxonomy" id="7962"/>
    <lineage>
        <taxon>Eukaryota</taxon>
        <taxon>Metazoa</taxon>
        <taxon>Chordata</taxon>
        <taxon>Craniata</taxon>
        <taxon>Vertebrata</taxon>
        <taxon>Euteleostomi</taxon>
        <taxon>Actinopterygii</taxon>
        <taxon>Neopterygii</taxon>
        <taxon>Teleostei</taxon>
        <taxon>Ostariophysi</taxon>
        <taxon>Cypriniformes</taxon>
        <taxon>Cyprinidae</taxon>
        <taxon>Cyprininae</taxon>
        <taxon>Cyprinus</taxon>
    </lineage>
</organism>
<evidence type="ECO:0000259" key="4">
    <source>
        <dbReference type="SMART" id="SM00407"/>
    </source>
</evidence>
<dbReference type="InterPro" id="IPR050208">
    <property type="entry name" value="MHC_class-I_related"/>
</dbReference>
<sequence>IYFATRTKFFVYLFVNCIIIIFCSAPPDVHVFVRKAPDDQNKQVLTCLATGFYPRDIKMNIRLYRNIIKDQTSSEIRPNADGSFQMRVSVEFDRNHKDFYDCFVIHSSLTEPAVVEW</sequence>
<dbReference type="PANTHER" id="PTHR16675:SF193">
    <property type="entry name" value="LOC571647 PROTEIN-RELATED"/>
    <property type="match status" value="1"/>
</dbReference>
<dbReference type="Ensembl" id="ENSCCRT00015014636.1">
    <property type="protein sequence ID" value="ENSCCRP00015014131.1"/>
    <property type="gene ID" value="ENSCCRG00015006411.1"/>
</dbReference>
<dbReference type="PANTHER" id="PTHR16675">
    <property type="entry name" value="MHC CLASS I-RELATED"/>
    <property type="match status" value="1"/>
</dbReference>
<dbReference type="Pfam" id="PF07654">
    <property type="entry name" value="C1-set"/>
    <property type="match status" value="1"/>
</dbReference>
<dbReference type="PROSITE" id="PS00290">
    <property type="entry name" value="IG_MHC"/>
    <property type="match status" value="1"/>
</dbReference>
<dbReference type="InterPro" id="IPR036179">
    <property type="entry name" value="Ig-like_dom_sf"/>
</dbReference>
<keyword evidence="3" id="KW-0812">Transmembrane</keyword>
<keyword evidence="3" id="KW-0472">Membrane</keyword>
<evidence type="ECO:0000256" key="3">
    <source>
        <dbReference type="SAM" id="Phobius"/>
    </source>
</evidence>
<evidence type="ECO:0000256" key="2">
    <source>
        <dbReference type="ARBA" id="ARBA00023319"/>
    </source>
</evidence>
<keyword evidence="2" id="KW-0393">Immunoglobulin domain</keyword>
<dbReference type="GO" id="GO:0009897">
    <property type="term" value="C:external side of plasma membrane"/>
    <property type="evidence" value="ECO:0007669"/>
    <property type="project" value="TreeGrafter"/>
</dbReference>
<feature type="transmembrane region" description="Helical" evidence="3">
    <location>
        <begin position="9"/>
        <end position="27"/>
    </location>
</feature>
<feature type="domain" description="Immunoglobulin C1-set" evidence="4">
    <location>
        <begin position="42"/>
        <end position="112"/>
    </location>
</feature>
<dbReference type="GO" id="GO:0005615">
    <property type="term" value="C:extracellular space"/>
    <property type="evidence" value="ECO:0007669"/>
    <property type="project" value="TreeGrafter"/>
</dbReference>
<evidence type="ECO:0000256" key="1">
    <source>
        <dbReference type="ARBA" id="ARBA00023180"/>
    </source>
</evidence>
<protein>
    <recommendedName>
        <fullName evidence="4">Immunoglobulin C1-set domain-containing protein</fullName>
    </recommendedName>
</protein>
<dbReference type="Proteomes" id="UP000694700">
    <property type="component" value="Unplaced"/>
</dbReference>
<dbReference type="SMART" id="SM00407">
    <property type="entry name" value="IGc1"/>
    <property type="match status" value="1"/>
</dbReference>
<keyword evidence="1" id="KW-0325">Glycoprotein</keyword>
<dbReference type="AlphaFoldDB" id="A0A8C1SX17"/>
<proteinExistence type="predicted"/>
<evidence type="ECO:0000313" key="5">
    <source>
        <dbReference type="Ensembl" id="ENSCCRP00015014131.1"/>
    </source>
</evidence>
<dbReference type="SUPFAM" id="SSF48726">
    <property type="entry name" value="Immunoglobulin"/>
    <property type="match status" value="1"/>
</dbReference>